<gene>
    <name evidence="2" type="ORF">TVAG_076250</name>
</gene>
<evidence type="ECO:0000313" key="2">
    <source>
        <dbReference type="EMBL" id="EAY22878.1"/>
    </source>
</evidence>
<dbReference type="EMBL" id="DS113181">
    <property type="protein sequence ID" value="EAY22878.1"/>
    <property type="molecule type" value="Genomic_DNA"/>
</dbReference>
<organism evidence="2 3">
    <name type="scientific">Trichomonas vaginalis (strain ATCC PRA-98 / G3)</name>
    <dbReference type="NCBI Taxonomy" id="412133"/>
    <lineage>
        <taxon>Eukaryota</taxon>
        <taxon>Metamonada</taxon>
        <taxon>Parabasalia</taxon>
        <taxon>Trichomonadida</taxon>
        <taxon>Trichomonadidae</taxon>
        <taxon>Trichomonas</taxon>
    </lineage>
</organism>
<dbReference type="KEGG" id="tva:5468437"/>
<proteinExistence type="predicted"/>
<protein>
    <submittedName>
        <fullName evidence="2">Surface antigen BspA-like</fullName>
    </submittedName>
</protein>
<keyword evidence="1" id="KW-0472">Membrane</keyword>
<dbReference type="RefSeq" id="XP_001583864.1">
    <property type="nucleotide sequence ID" value="XM_001583814.1"/>
</dbReference>
<dbReference type="Gene3D" id="3.80.10.10">
    <property type="entry name" value="Ribonuclease Inhibitor"/>
    <property type="match status" value="1"/>
</dbReference>
<reference evidence="2" key="2">
    <citation type="journal article" date="2007" name="Science">
        <title>Draft genome sequence of the sexually transmitted pathogen Trichomonas vaginalis.</title>
        <authorList>
            <person name="Carlton J.M."/>
            <person name="Hirt R.P."/>
            <person name="Silva J.C."/>
            <person name="Delcher A.L."/>
            <person name="Schatz M."/>
            <person name="Zhao Q."/>
            <person name="Wortman J.R."/>
            <person name="Bidwell S.L."/>
            <person name="Alsmark U.C.M."/>
            <person name="Besteiro S."/>
            <person name="Sicheritz-Ponten T."/>
            <person name="Noel C.J."/>
            <person name="Dacks J.B."/>
            <person name="Foster P.G."/>
            <person name="Simillion C."/>
            <person name="Van de Peer Y."/>
            <person name="Miranda-Saavedra D."/>
            <person name="Barton G.J."/>
            <person name="Westrop G.D."/>
            <person name="Mueller S."/>
            <person name="Dessi D."/>
            <person name="Fiori P.L."/>
            <person name="Ren Q."/>
            <person name="Paulsen I."/>
            <person name="Zhang H."/>
            <person name="Bastida-Corcuera F.D."/>
            <person name="Simoes-Barbosa A."/>
            <person name="Brown M.T."/>
            <person name="Hayes R.D."/>
            <person name="Mukherjee M."/>
            <person name="Okumura C.Y."/>
            <person name="Schneider R."/>
            <person name="Smith A.J."/>
            <person name="Vanacova S."/>
            <person name="Villalvazo M."/>
            <person name="Haas B.J."/>
            <person name="Pertea M."/>
            <person name="Feldblyum T.V."/>
            <person name="Utterback T.R."/>
            <person name="Shu C.L."/>
            <person name="Osoegawa K."/>
            <person name="de Jong P.J."/>
            <person name="Hrdy I."/>
            <person name="Horvathova L."/>
            <person name="Zubacova Z."/>
            <person name="Dolezal P."/>
            <person name="Malik S.B."/>
            <person name="Logsdon J.M. Jr."/>
            <person name="Henze K."/>
            <person name="Gupta A."/>
            <person name="Wang C.C."/>
            <person name="Dunne R.L."/>
            <person name="Upcroft J.A."/>
            <person name="Upcroft P."/>
            <person name="White O."/>
            <person name="Salzberg S.L."/>
            <person name="Tang P."/>
            <person name="Chiu C.-H."/>
            <person name="Lee Y.-S."/>
            <person name="Embley T.M."/>
            <person name="Coombs G.H."/>
            <person name="Mottram J.C."/>
            <person name="Tachezy J."/>
            <person name="Fraser-Liggett C.M."/>
            <person name="Johnson P.J."/>
        </authorList>
    </citation>
    <scope>NUCLEOTIDE SEQUENCE [LARGE SCALE GENOMIC DNA]</scope>
    <source>
        <strain evidence="2">G3</strain>
    </source>
</reference>
<evidence type="ECO:0000256" key="1">
    <source>
        <dbReference type="SAM" id="Phobius"/>
    </source>
</evidence>
<dbReference type="Pfam" id="PF13306">
    <property type="entry name" value="LRR_5"/>
    <property type="match status" value="1"/>
</dbReference>
<feature type="transmembrane region" description="Helical" evidence="1">
    <location>
        <begin position="232"/>
        <end position="254"/>
    </location>
</feature>
<keyword evidence="1" id="KW-1133">Transmembrane helix</keyword>
<dbReference type="InterPro" id="IPR032675">
    <property type="entry name" value="LRR_dom_sf"/>
</dbReference>
<dbReference type="VEuPathDB" id="TrichDB:TVAG_076250"/>
<name>A2D9M2_TRIV3</name>
<sequence length="268" mass="29247">MTAFYGCGFTEFTVPDTVVSIGDLAFGKNLKLKKFTIGKGIYKLSERWFSTPKQLTVVIPPNVKDINPSAFEGIDSVKIEFSSDNQIYSATDNSIISKIGNTLVGTVGLLGKVYELHEIVRSISEGAIIRRRPYGSTAVWKEMKDGIAEAAIIKMPSNLIAIKDQPSLYVQSACYEGEYSISSGFSPLESFTTEKYLYETFLGNTASNQKCSTSLSDGYKWRHIIGMSSAEIGLTAAIVVLGVLLIVVIILYFVCPRDKLSSAADDAV</sequence>
<dbReference type="InParanoid" id="A2D9M2"/>
<accession>A2D9M2</accession>
<dbReference type="SMR" id="A2D9M2"/>
<dbReference type="VEuPathDB" id="TrichDB:TVAGG3_0292790"/>
<dbReference type="AlphaFoldDB" id="A2D9M2"/>
<dbReference type="InterPro" id="IPR026906">
    <property type="entry name" value="LRR_5"/>
</dbReference>
<evidence type="ECO:0000313" key="3">
    <source>
        <dbReference type="Proteomes" id="UP000001542"/>
    </source>
</evidence>
<keyword evidence="1" id="KW-0812">Transmembrane</keyword>
<dbReference type="Proteomes" id="UP000001542">
    <property type="component" value="Unassembled WGS sequence"/>
</dbReference>
<keyword evidence="3" id="KW-1185">Reference proteome</keyword>
<reference evidence="2" key="1">
    <citation type="submission" date="2006-10" db="EMBL/GenBank/DDBJ databases">
        <authorList>
            <person name="Amadeo P."/>
            <person name="Zhao Q."/>
            <person name="Wortman J."/>
            <person name="Fraser-Liggett C."/>
            <person name="Carlton J."/>
        </authorList>
    </citation>
    <scope>NUCLEOTIDE SEQUENCE</scope>
    <source>
        <strain evidence="2">G3</strain>
    </source>
</reference>